<dbReference type="PROSITE" id="PS50110">
    <property type="entry name" value="RESPONSE_REGULATORY"/>
    <property type="match status" value="1"/>
</dbReference>
<feature type="modified residue" description="4-aspartylphosphate" evidence="1">
    <location>
        <position position="63"/>
    </location>
</feature>
<dbReference type="InterPro" id="IPR052893">
    <property type="entry name" value="TCS_response_regulator"/>
</dbReference>
<feature type="domain" description="Response regulatory" evidence="2">
    <location>
        <begin position="5"/>
        <end position="130"/>
    </location>
</feature>
<dbReference type="Pfam" id="PF00072">
    <property type="entry name" value="Response_reg"/>
    <property type="match status" value="1"/>
</dbReference>
<dbReference type="InterPro" id="IPR001789">
    <property type="entry name" value="Sig_transdc_resp-reg_receiver"/>
</dbReference>
<sequence>MQPINILLVEDDTLDVIDIKRSLDKLNVFYKLTNAKNGEEAMMLLDEQISSGSNPLPDVMLIDINMPKVNGFELLEYMRGREEFRQIKRFILTTSGDRTDKITAEKLGVSGYIIKPLKLNSPTAMDAFNLMIDLLNFKKN</sequence>
<gene>
    <name evidence="3" type="ORF">MYF79_10700</name>
</gene>
<evidence type="ECO:0000256" key="1">
    <source>
        <dbReference type="PROSITE-ProRule" id="PRU00169"/>
    </source>
</evidence>
<name>A0ABY4I6N2_CHIFI</name>
<dbReference type="Gene3D" id="3.40.50.2300">
    <property type="match status" value="1"/>
</dbReference>
<dbReference type="InterPro" id="IPR011006">
    <property type="entry name" value="CheY-like_superfamily"/>
</dbReference>
<evidence type="ECO:0000313" key="3">
    <source>
        <dbReference type="EMBL" id="UPK71751.1"/>
    </source>
</evidence>
<keyword evidence="4" id="KW-1185">Reference proteome</keyword>
<accession>A0ABY4I6N2</accession>
<dbReference type="EMBL" id="CP095855">
    <property type="protein sequence ID" value="UPK71751.1"/>
    <property type="molecule type" value="Genomic_DNA"/>
</dbReference>
<dbReference type="Proteomes" id="UP000830198">
    <property type="component" value="Chromosome"/>
</dbReference>
<evidence type="ECO:0000313" key="4">
    <source>
        <dbReference type="Proteomes" id="UP000830198"/>
    </source>
</evidence>
<dbReference type="SUPFAM" id="SSF52172">
    <property type="entry name" value="CheY-like"/>
    <property type="match status" value="1"/>
</dbReference>
<keyword evidence="1" id="KW-0597">Phosphoprotein</keyword>
<dbReference type="RefSeq" id="WP_247813866.1">
    <property type="nucleotide sequence ID" value="NZ_CP095855.1"/>
</dbReference>
<protein>
    <submittedName>
        <fullName evidence="3">Response regulator</fullName>
    </submittedName>
</protein>
<organism evidence="3 4">
    <name type="scientific">Chitinophaga filiformis</name>
    <name type="common">Myxococcus filiformis</name>
    <name type="synonym">Flexibacter filiformis</name>
    <dbReference type="NCBI Taxonomy" id="104663"/>
    <lineage>
        <taxon>Bacteria</taxon>
        <taxon>Pseudomonadati</taxon>
        <taxon>Bacteroidota</taxon>
        <taxon>Chitinophagia</taxon>
        <taxon>Chitinophagales</taxon>
        <taxon>Chitinophagaceae</taxon>
        <taxon>Chitinophaga</taxon>
    </lineage>
</organism>
<evidence type="ECO:0000259" key="2">
    <source>
        <dbReference type="PROSITE" id="PS50110"/>
    </source>
</evidence>
<dbReference type="PANTHER" id="PTHR44520:SF2">
    <property type="entry name" value="RESPONSE REGULATOR RCP1"/>
    <property type="match status" value="1"/>
</dbReference>
<proteinExistence type="predicted"/>
<reference evidence="3 4" key="1">
    <citation type="submission" date="2022-04" db="EMBL/GenBank/DDBJ databases">
        <title>The arsenic-methylating capacity of Chitinophaga filiformis YT5 during chitin decomposition.</title>
        <authorList>
            <person name="Chen G."/>
            <person name="Liang Y."/>
        </authorList>
    </citation>
    <scope>NUCLEOTIDE SEQUENCE [LARGE SCALE GENOMIC DNA]</scope>
    <source>
        <strain evidence="3 4">YT5</strain>
    </source>
</reference>
<dbReference type="PANTHER" id="PTHR44520">
    <property type="entry name" value="RESPONSE REGULATOR RCP1-RELATED"/>
    <property type="match status" value="1"/>
</dbReference>
<dbReference type="SMART" id="SM00448">
    <property type="entry name" value="REC"/>
    <property type="match status" value="1"/>
</dbReference>